<organism evidence="12 13">
    <name type="scientific">Candidatus Parabacteroides intestinipullorum</name>
    <dbReference type="NCBI Taxonomy" id="2838723"/>
    <lineage>
        <taxon>Bacteria</taxon>
        <taxon>Pseudomonadati</taxon>
        <taxon>Bacteroidota</taxon>
        <taxon>Bacteroidia</taxon>
        <taxon>Bacteroidales</taxon>
        <taxon>Tannerellaceae</taxon>
        <taxon>Parabacteroides</taxon>
    </lineage>
</organism>
<dbReference type="NCBIfam" id="TIGR04056">
    <property type="entry name" value="OMP_RagA_SusC"/>
    <property type="match status" value="1"/>
</dbReference>
<evidence type="ECO:0000256" key="8">
    <source>
        <dbReference type="PROSITE-ProRule" id="PRU01360"/>
    </source>
</evidence>
<sequence>MKKHFLFSEARGLILLLVGVLLAVSGFAQSPTIKGVVKDAKLGDPIIGASVLEKGTTNGTITDFDGNFVLTPTSNDAVLVISYIGYKTQEIPLAGQNDFNIVLSEDMEALDEVVVVGYATGSKRTISGAVERIKKEDMNQGVVNNPLESIKGKVAGVVVTQTGGDPASTPSIRVRGTTSLSGGNDPLVIIDGVFGDLSMLNAIAPADIETFTILKDASETAQYGSRGASGVIVVTTVKGKNGVKTLSYNGNYGVSTVYKNLDMLSADQYRATAQKLGITTNDKGYNSNWFDEIEQLGYTQNHNLSFGAGNDDSNYRASVGLIDQQGIIKNSGSRNYTAKLDATQNMFNNKLKLEFGMFGSLKEVDYTNDYEKTFYSAASFNPTFPTFKNSEGVWDEDPMANEIQNPMGRLEIKDREINAYVNVHGRLTYTILDGLKLSAFGSYTYNVKENKRYFPKDIKASMADGGHAERVDNKQNILMGNIQLTYTKDFNEKHHFDALALVEGQKYHYTGFTAKSHAYETDYFTYNNLKAGGDVKYGDVESLENENRIASFMARVNYMFDNRYIVTANLRADGSSKLGSENKWGFFPSASLAWVINEEAFMEDVDWLSNLKLRAGYGLTGNQDAIAAYNSLALYQPSGLTSLGGSPMATYAILRNANPDLRWEVKKTFDVGFDFGVMNGRYSLTADWYHSKTSDMLYMYDVPVPPFVYPSLLANMGEMTNTGIELAVNAGLVQTKDFDFNLGMNFSWQKNKLNSLSGTYMGQDLSTSEYIPISNMSGAGFVGNNNVVYMMEGQPVGVFYIPRCLGLSEPDENGHRTYILDDMIDGQEGFNSNDGGDRYIAGQAMPKYYLGLNLNFRYKRFDLTTQMNGAFGHKIFNGTSLAYMNLSQFPTYNVMDGAQDEMIFAQDISDYWLESGNYLNIEYITLGYNFNCEKFSEYVKNIRLSFSVNNVATISGYSGLSPMLNSQTISNVSDPGANTLGVDNKEFYPLSRTYSLGVSVTF</sequence>
<evidence type="ECO:0000256" key="4">
    <source>
        <dbReference type="ARBA" id="ARBA00022692"/>
    </source>
</evidence>
<dbReference type="Proteomes" id="UP000886740">
    <property type="component" value="Unassembled WGS sequence"/>
</dbReference>
<dbReference type="InterPro" id="IPR039426">
    <property type="entry name" value="TonB-dep_rcpt-like"/>
</dbReference>
<evidence type="ECO:0000256" key="7">
    <source>
        <dbReference type="ARBA" id="ARBA00023237"/>
    </source>
</evidence>
<dbReference type="InterPro" id="IPR012910">
    <property type="entry name" value="Plug_dom"/>
</dbReference>
<dbReference type="Pfam" id="PF13715">
    <property type="entry name" value="CarbopepD_reg_2"/>
    <property type="match status" value="1"/>
</dbReference>
<dbReference type="FunFam" id="2.60.40.1120:FF:000003">
    <property type="entry name" value="Outer membrane protein Omp121"/>
    <property type="match status" value="1"/>
</dbReference>
<dbReference type="AlphaFoldDB" id="A0A9D2BFS4"/>
<evidence type="ECO:0000256" key="9">
    <source>
        <dbReference type="RuleBase" id="RU003357"/>
    </source>
</evidence>
<evidence type="ECO:0000256" key="1">
    <source>
        <dbReference type="ARBA" id="ARBA00004571"/>
    </source>
</evidence>
<evidence type="ECO:0000313" key="12">
    <source>
        <dbReference type="EMBL" id="HIX74591.1"/>
    </source>
</evidence>
<dbReference type="InterPro" id="IPR037066">
    <property type="entry name" value="Plug_dom_sf"/>
</dbReference>
<protein>
    <submittedName>
        <fullName evidence="12">TonB-dependent receptor</fullName>
    </submittedName>
</protein>
<dbReference type="EMBL" id="DXEL01000044">
    <property type="protein sequence ID" value="HIX74591.1"/>
    <property type="molecule type" value="Genomic_DNA"/>
</dbReference>
<dbReference type="Gene3D" id="2.60.40.1120">
    <property type="entry name" value="Carboxypeptidase-like, regulatory domain"/>
    <property type="match status" value="1"/>
</dbReference>
<dbReference type="Pfam" id="PF00593">
    <property type="entry name" value="TonB_dep_Rec_b-barrel"/>
    <property type="match status" value="1"/>
</dbReference>
<evidence type="ECO:0000256" key="6">
    <source>
        <dbReference type="ARBA" id="ARBA00023136"/>
    </source>
</evidence>
<keyword evidence="5 9" id="KW-0798">TonB box</keyword>
<keyword evidence="2 8" id="KW-0813">Transport</keyword>
<evidence type="ECO:0000256" key="5">
    <source>
        <dbReference type="ARBA" id="ARBA00023077"/>
    </source>
</evidence>
<evidence type="ECO:0000313" key="13">
    <source>
        <dbReference type="Proteomes" id="UP000886740"/>
    </source>
</evidence>
<comment type="caution">
    <text evidence="12">The sequence shown here is derived from an EMBL/GenBank/DDBJ whole genome shotgun (WGS) entry which is preliminary data.</text>
</comment>
<keyword evidence="12" id="KW-0675">Receptor</keyword>
<reference evidence="12" key="1">
    <citation type="journal article" date="2021" name="PeerJ">
        <title>Extensive microbial diversity within the chicken gut microbiome revealed by metagenomics and culture.</title>
        <authorList>
            <person name="Gilroy R."/>
            <person name="Ravi A."/>
            <person name="Getino M."/>
            <person name="Pursley I."/>
            <person name="Horton D.L."/>
            <person name="Alikhan N.F."/>
            <person name="Baker D."/>
            <person name="Gharbi K."/>
            <person name="Hall N."/>
            <person name="Watson M."/>
            <person name="Adriaenssens E.M."/>
            <person name="Foster-Nyarko E."/>
            <person name="Jarju S."/>
            <person name="Secka A."/>
            <person name="Antonio M."/>
            <person name="Oren A."/>
            <person name="Chaudhuri R.R."/>
            <person name="La Ragione R."/>
            <person name="Hildebrand F."/>
            <person name="Pallen M.J."/>
        </authorList>
    </citation>
    <scope>NUCLEOTIDE SEQUENCE</scope>
    <source>
        <strain evidence="12">ChiGjej6B6-14162</strain>
    </source>
</reference>
<dbReference type="InterPro" id="IPR023997">
    <property type="entry name" value="TonB-dep_OMP_SusC/RagA_CS"/>
</dbReference>
<gene>
    <name evidence="12" type="ORF">H9977_06115</name>
</gene>
<feature type="domain" description="TonB-dependent receptor-like beta-barrel" evidence="10">
    <location>
        <begin position="424"/>
        <end position="951"/>
    </location>
</feature>
<dbReference type="InterPro" id="IPR036942">
    <property type="entry name" value="Beta-barrel_TonB_sf"/>
</dbReference>
<accession>A0A9D2BFS4</accession>
<evidence type="ECO:0000256" key="3">
    <source>
        <dbReference type="ARBA" id="ARBA00022452"/>
    </source>
</evidence>
<keyword evidence="4 8" id="KW-0812">Transmembrane</keyword>
<evidence type="ECO:0000256" key="2">
    <source>
        <dbReference type="ARBA" id="ARBA00022448"/>
    </source>
</evidence>
<dbReference type="Gene3D" id="2.40.170.20">
    <property type="entry name" value="TonB-dependent receptor, beta-barrel domain"/>
    <property type="match status" value="1"/>
</dbReference>
<dbReference type="InterPro" id="IPR023996">
    <property type="entry name" value="TonB-dep_OMP_SusC/RagA"/>
</dbReference>
<dbReference type="GO" id="GO:0009279">
    <property type="term" value="C:cell outer membrane"/>
    <property type="evidence" value="ECO:0007669"/>
    <property type="project" value="UniProtKB-SubCell"/>
</dbReference>
<proteinExistence type="inferred from homology"/>
<dbReference type="PROSITE" id="PS52016">
    <property type="entry name" value="TONB_DEPENDENT_REC_3"/>
    <property type="match status" value="1"/>
</dbReference>
<evidence type="ECO:0000259" key="11">
    <source>
        <dbReference type="Pfam" id="PF07715"/>
    </source>
</evidence>
<dbReference type="SUPFAM" id="SSF56935">
    <property type="entry name" value="Porins"/>
    <property type="match status" value="1"/>
</dbReference>
<comment type="similarity">
    <text evidence="8 9">Belongs to the TonB-dependent receptor family.</text>
</comment>
<dbReference type="NCBIfam" id="TIGR04057">
    <property type="entry name" value="SusC_RagA_signa"/>
    <property type="match status" value="1"/>
</dbReference>
<reference evidence="12" key="2">
    <citation type="submission" date="2021-04" db="EMBL/GenBank/DDBJ databases">
        <authorList>
            <person name="Gilroy R."/>
        </authorList>
    </citation>
    <scope>NUCLEOTIDE SEQUENCE</scope>
    <source>
        <strain evidence="12">ChiGjej6B6-14162</strain>
    </source>
</reference>
<dbReference type="Gene3D" id="2.170.130.10">
    <property type="entry name" value="TonB-dependent receptor, plug domain"/>
    <property type="match status" value="1"/>
</dbReference>
<comment type="subcellular location">
    <subcellularLocation>
        <location evidence="1 8">Cell outer membrane</location>
        <topology evidence="1 8">Multi-pass membrane protein</topology>
    </subcellularLocation>
</comment>
<evidence type="ECO:0000259" key="10">
    <source>
        <dbReference type="Pfam" id="PF00593"/>
    </source>
</evidence>
<keyword evidence="7 8" id="KW-0998">Cell outer membrane</keyword>
<keyword evidence="3 8" id="KW-1134">Transmembrane beta strand</keyword>
<dbReference type="InterPro" id="IPR000531">
    <property type="entry name" value="Beta-barrel_TonB"/>
</dbReference>
<dbReference type="SUPFAM" id="SSF49464">
    <property type="entry name" value="Carboxypeptidase regulatory domain-like"/>
    <property type="match status" value="1"/>
</dbReference>
<dbReference type="InterPro" id="IPR008969">
    <property type="entry name" value="CarboxyPept-like_regulatory"/>
</dbReference>
<feature type="domain" description="TonB-dependent receptor plug" evidence="11">
    <location>
        <begin position="123"/>
        <end position="231"/>
    </location>
</feature>
<keyword evidence="6 8" id="KW-0472">Membrane</keyword>
<name>A0A9D2BFS4_9BACT</name>
<dbReference type="Pfam" id="PF07715">
    <property type="entry name" value="Plug"/>
    <property type="match status" value="1"/>
</dbReference>